<evidence type="ECO:0000256" key="1">
    <source>
        <dbReference type="SAM" id="MobiDB-lite"/>
    </source>
</evidence>
<evidence type="ECO:0000313" key="6">
    <source>
        <dbReference type="Proteomes" id="UP000596035"/>
    </source>
</evidence>
<feature type="compositionally biased region" description="Polar residues" evidence="1">
    <location>
        <begin position="37"/>
        <end position="48"/>
    </location>
</feature>
<feature type="region of interest" description="Disordered" evidence="1">
    <location>
        <begin position="326"/>
        <end position="364"/>
    </location>
</feature>
<dbReference type="EMBL" id="CP065321">
    <property type="protein sequence ID" value="QQR30820.1"/>
    <property type="molecule type" value="Genomic_DNA"/>
</dbReference>
<feature type="compositionally biased region" description="Basic and acidic residues" evidence="1">
    <location>
        <begin position="189"/>
        <end position="198"/>
    </location>
</feature>
<keyword evidence="5" id="KW-1185">Reference proteome</keyword>
<dbReference type="Pfam" id="PF02120">
    <property type="entry name" value="Flg_hook"/>
    <property type="match status" value="1"/>
</dbReference>
<reference evidence="4 6" key="3">
    <citation type="submission" date="2020-11" db="EMBL/GenBank/DDBJ databases">
        <title>Closed and high quality bacterial genomes of the OMM12 community.</title>
        <authorList>
            <person name="Marbouty M."/>
            <person name="Lamy-Besnier Q."/>
            <person name="Debarbieux L."/>
            <person name="Koszul R."/>
        </authorList>
    </citation>
    <scope>NUCLEOTIDE SEQUENCE [LARGE SCALE GENOMIC DNA]</scope>
    <source>
        <strain evidence="4 6">KB18</strain>
    </source>
</reference>
<dbReference type="CDD" id="cd17470">
    <property type="entry name" value="T3SS_Flik_C"/>
    <property type="match status" value="1"/>
</dbReference>
<name>A0A1Z2XT29_9FIRM</name>
<feature type="compositionally biased region" description="Basic and acidic residues" evidence="1">
    <location>
        <begin position="51"/>
        <end position="74"/>
    </location>
</feature>
<evidence type="ECO:0000259" key="2">
    <source>
        <dbReference type="Pfam" id="PF02120"/>
    </source>
</evidence>
<keyword evidence="4" id="KW-0966">Cell projection</keyword>
<gene>
    <name evidence="3" type="ORF">ADH66_13395</name>
    <name evidence="4" type="ORF">I5Q82_03735</name>
</gene>
<organism evidence="4 6">
    <name type="scientific">Acutalibacter muris</name>
    <dbReference type="NCBI Taxonomy" id="1796620"/>
    <lineage>
        <taxon>Bacteria</taxon>
        <taxon>Bacillati</taxon>
        <taxon>Bacillota</taxon>
        <taxon>Clostridia</taxon>
        <taxon>Eubacteriales</taxon>
        <taxon>Acutalibacteraceae</taxon>
        <taxon>Acutalibacter</taxon>
    </lineage>
</organism>
<reference evidence="5" key="2">
    <citation type="submission" date="2017-05" db="EMBL/GenBank/DDBJ databases">
        <title>Improved OligoMM genomes.</title>
        <authorList>
            <person name="Garzetti D."/>
        </authorList>
    </citation>
    <scope>NUCLEOTIDE SEQUENCE [LARGE SCALE GENOMIC DNA]</scope>
    <source>
        <strain evidence="5">KB18</strain>
    </source>
</reference>
<dbReference type="InterPro" id="IPR038610">
    <property type="entry name" value="FliK-like_C_sf"/>
</dbReference>
<keyword evidence="4" id="KW-0969">Cilium</keyword>
<sequence>MNIDLLFPTLTGDLAKLPKADPAGSEGAGQEFEEMLVQQSEAQQGNSRPQKKAEEKEAPEKPEQKSTQEEKTAEEGGQLAAALVTSQPVVPIAAFEEAQVTVSEDGTVILEPAIAEGIGQEQAAGVVETVEMQPEETVQQEQPVEAQFQQTAETVQEAPVEEQPKAEAEVTNVEPGAKETGRPEVTVQRSKEGDRPQDEDMDADAGQQSQPVFHDVKSAPVKVGDTRLTHLEPEPVEPQNAQQMAGVLSRAIQGGADLVRIQLNPANLGSVTIELTRDAAGAISIVMTPETARAADLLSSHTTNLMASLAQRGENVANVQVNMPENSENAGMMMNPDGHNGNAPENEEDGRKKKRENRTEGVNAADFLSQLRLGLIGRAE</sequence>
<evidence type="ECO:0000313" key="3">
    <source>
        <dbReference type="EMBL" id="ASB41559.1"/>
    </source>
</evidence>
<evidence type="ECO:0000313" key="5">
    <source>
        <dbReference type="Proteomes" id="UP000196710"/>
    </source>
</evidence>
<dbReference type="RefSeq" id="WP_066539683.1">
    <property type="nucleotide sequence ID" value="NZ_CP021422.1"/>
</dbReference>
<feature type="region of interest" description="Disordered" evidence="1">
    <location>
        <begin position="10"/>
        <end position="82"/>
    </location>
</feature>
<feature type="domain" description="Flagellar hook-length control protein-like C-terminal" evidence="2">
    <location>
        <begin position="255"/>
        <end position="327"/>
    </location>
</feature>
<feature type="region of interest" description="Disordered" evidence="1">
    <location>
        <begin position="148"/>
        <end position="214"/>
    </location>
</feature>
<evidence type="ECO:0000313" key="4">
    <source>
        <dbReference type="EMBL" id="QQR30820.1"/>
    </source>
</evidence>
<dbReference type="Proteomes" id="UP000196710">
    <property type="component" value="Chromosome"/>
</dbReference>
<dbReference type="AlphaFoldDB" id="A0A1Z2XT29"/>
<dbReference type="InterPro" id="IPR021136">
    <property type="entry name" value="Flagellar_hook_control-like_C"/>
</dbReference>
<dbReference type="KEGG" id="amur:ADH66_13395"/>
<dbReference type="EMBL" id="CP021422">
    <property type="protein sequence ID" value="ASB41559.1"/>
    <property type="molecule type" value="Genomic_DNA"/>
</dbReference>
<protein>
    <submittedName>
        <fullName evidence="4">Flagellar hook-length control protein FliK</fullName>
    </submittedName>
</protein>
<keyword evidence="4" id="KW-0282">Flagellum</keyword>
<proteinExistence type="predicted"/>
<dbReference type="Proteomes" id="UP000596035">
    <property type="component" value="Chromosome"/>
</dbReference>
<reference evidence="3" key="1">
    <citation type="journal article" date="2017" name="Genome Announc.">
        <title>High-Quality Whole-Genome Sequences of the Oligo-Mouse-Microbiota Bacterial Community.</title>
        <authorList>
            <person name="Garzetti D."/>
            <person name="Brugiroux S."/>
            <person name="Bunk B."/>
            <person name="Pukall R."/>
            <person name="McCoy K.D."/>
            <person name="Macpherson A.J."/>
            <person name="Stecher B."/>
        </authorList>
    </citation>
    <scope>NUCLEOTIDE SEQUENCE</scope>
    <source>
        <strain evidence="3">KB18</strain>
    </source>
</reference>
<dbReference type="Gene3D" id="3.30.750.140">
    <property type="match status" value="1"/>
</dbReference>
<accession>A0A1Z2XT29</accession>